<dbReference type="SUPFAM" id="SSF48576">
    <property type="entry name" value="Terpenoid synthases"/>
    <property type="match status" value="1"/>
</dbReference>
<dbReference type="OMA" id="WWKEIDL"/>
<dbReference type="GO" id="GO:0016102">
    <property type="term" value="P:diterpenoid biosynthetic process"/>
    <property type="evidence" value="ECO:0007669"/>
    <property type="project" value="InterPro"/>
</dbReference>
<dbReference type="InterPro" id="IPR036965">
    <property type="entry name" value="Terpene_synth_N_sf"/>
</dbReference>
<keyword evidence="9" id="KW-1185">Reference proteome</keyword>
<dbReference type="Gramene" id="PRQ55602">
    <property type="protein sequence ID" value="PRQ55602"/>
    <property type="gene ID" value="RchiOBHm_Chr1g0326391"/>
</dbReference>
<dbReference type="Pfam" id="PF03936">
    <property type="entry name" value="Terpene_synth_C"/>
    <property type="match status" value="1"/>
</dbReference>
<dbReference type="GO" id="GO:0010333">
    <property type="term" value="F:terpene synthase activity"/>
    <property type="evidence" value="ECO:0007669"/>
    <property type="project" value="InterPro"/>
</dbReference>
<protein>
    <submittedName>
        <fullName evidence="8">Putative lyase</fullName>
        <ecNumber evidence="8">4.2.3.-</ecNumber>
    </submittedName>
</protein>
<dbReference type="InterPro" id="IPR005630">
    <property type="entry name" value="Terpene_synthase_metal-bd"/>
</dbReference>
<dbReference type="OrthoDB" id="1155202at2759"/>
<dbReference type="EMBL" id="PDCK01000039">
    <property type="protein sequence ID" value="PRQ55602.1"/>
    <property type="molecule type" value="Genomic_DNA"/>
</dbReference>
<sequence>MSVPDLVSELAQTPTITATPEVTRRSANYSPSIWGDHFLSYASIEAADSKSKKHVQDLKEELKRMIMAPAKRPSQKLHFIDHIQRLGVSYHFEDEIDQILQQVHREEEYDDLCTTALSFRLLRQQGYNASCNMFNKFKEDDGRFKESLIDDVLGLLSLYEASHLQMPGEDILNEALTFTTAHLESAAHRLSSSSQLWKQVTHALYQPLWKGMPRIEARHHLSIYQEDDSHNETLLNFAKMDFNTVQKVHQKELSEITRWWKDLDFATKLPFARDKVVEAYFWALGVYFQPEYYFARMVLAKAIAIITVIDDIYDVRGTYEELESFTEAIERWDISAVDQLPDYMKVCYKALLNFFTELEESLTNKGILYRLHYAREGFKVQVRAYFQEAKWFKQKYTPSMEEYMSVERYTSFFMVATVSFVGMGVIVTKDSMDWVFSEPKISKAASIIGRLMNDLVGHKFEQKREHIASAVECYMKQYGVTEEEAEVELTKQVNDAWKDINEEWLDATSIPRPLLLQILNFARSSEILYKGEDVYTHSGNVLKGHVVSLFIDPVPI</sequence>
<keyword evidence="2" id="KW-0479">Metal-binding</keyword>
<dbReference type="SMR" id="A0A2P6SAB1"/>
<evidence type="ECO:0000313" key="9">
    <source>
        <dbReference type="Proteomes" id="UP000238479"/>
    </source>
</evidence>
<evidence type="ECO:0000256" key="2">
    <source>
        <dbReference type="ARBA" id="ARBA00022723"/>
    </source>
</evidence>
<reference evidence="8 9" key="1">
    <citation type="journal article" date="2018" name="Nat. Genet.">
        <title>The Rosa genome provides new insights in the design of modern roses.</title>
        <authorList>
            <person name="Bendahmane M."/>
        </authorList>
    </citation>
    <scope>NUCLEOTIDE SEQUENCE [LARGE SCALE GENOMIC DNA]</scope>
    <source>
        <strain evidence="9">cv. Old Blush</strain>
    </source>
</reference>
<evidence type="ECO:0000256" key="5">
    <source>
        <dbReference type="ARBA" id="ARBA00033744"/>
    </source>
</evidence>
<dbReference type="PANTHER" id="PTHR31225">
    <property type="entry name" value="OS04G0344100 PROTEIN-RELATED"/>
    <property type="match status" value="1"/>
</dbReference>
<dbReference type="InterPro" id="IPR008930">
    <property type="entry name" value="Terpenoid_cyclase/PrenylTrfase"/>
</dbReference>
<keyword evidence="3" id="KW-0460">Magnesium</keyword>
<dbReference type="Gene3D" id="1.50.10.130">
    <property type="entry name" value="Terpene synthase, N-terminal domain"/>
    <property type="match status" value="1"/>
</dbReference>
<dbReference type="Proteomes" id="UP000238479">
    <property type="component" value="Chromosome 1"/>
</dbReference>
<organism evidence="8 9">
    <name type="scientific">Rosa chinensis</name>
    <name type="common">China rose</name>
    <dbReference type="NCBI Taxonomy" id="74649"/>
    <lineage>
        <taxon>Eukaryota</taxon>
        <taxon>Viridiplantae</taxon>
        <taxon>Streptophyta</taxon>
        <taxon>Embryophyta</taxon>
        <taxon>Tracheophyta</taxon>
        <taxon>Spermatophyta</taxon>
        <taxon>Magnoliopsida</taxon>
        <taxon>eudicotyledons</taxon>
        <taxon>Gunneridae</taxon>
        <taxon>Pentapetalae</taxon>
        <taxon>rosids</taxon>
        <taxon>fabids</taxon>
        <taxon>Rosales</taxon>
        <taxon>Rosaceae</taxon>
        <taxon>Rosoideae</taxon>
        <taxon>Rosoideae incertae sedis</taxon>
        <taxon>Rosa</taxon>
    </lineage>
</organism>
<accession>A0A2P6SAB1</accession>
<dbReference type="Gene3D" id="1.10.600.10">
    <property type="entry name" value="Farnesyl Diphosphate Synthase"/>
    <property type="match status" value="1"/>
</dbReference>
<dbReference type="GO" id="GO:0000287">
    <property type="term" value="F:magnesium ion binding"/>
    <property type="evidence" value="ECO:0007669"/>
    <property type="project" value="InterPro"/>
</dbReference>
<keyword evidence="4 8" id="KW-0456">Lyase</keyword>
<dbReference type="Pfam" id="PF01397">
    <property type="entry name" value="Terpene_synth"/>
    <property type="match status" value="1"/>
</dbReference>
<dbReference type="InterPro" id="IPR044814">
    <property type="entry name" value="Terpene_cyclase_plant_C1"/>
</dbReference>
<dbReference type="InterPro" id="IPR008949">
    <property type="entry name" value="Isoprenoid_synthase_dom_sf"/>
</dbReference>
<dbReference type="InterPro" id="IPR034741">
    <property type="entry name" value="Terpene_cyclase-like_1_C"/>
</dbReference>
<comment type="caution">
    <text evidence="8">The sequence shown here is derived from an EMBL/GenBank/DDBJ whole genome shotgun (WGS) entry which is preliminary data.</text>
</comment>
<dbReference type="InterPro" id="IPR001906">
    <property type="entry name" value="Terpene_synth_N"/>
</dbReference>
<dbReference type="SUPFAM" id="SSF48239">
    <property type="entry name" value="Terpenoid cyclases/Protein prenyltransferases"/>
    <property type="match status" value="1"/>
</dbReference>
<dbReference type="AlphaFoldDB" id="A0A2P6SAB1"/>
<evidence type="ECO:0000256" key="4">
    <source>
        <dbReference type="ARBA" id="ARBA00023239"/>
    </source>
</evidence>
<dbReference type="SFLD" id="SFLDG01019">
    <property type="entry name" value="Terpene_Cyclase_Like_1_C_Termi"/>
    <property type="match status" value="1"/>
</dbReference>
<evidence type="ECO:0000259" key="6">
    <source>
        <dbReference type="Pfam" id="PF01397"/>
    </source>
</evidence>
<dbReference type="STRING" id="74649.A0A2P6SAB1"/>
<dbReference type="PANTHER" id="PTHR31225:SF221">
    <property type="entry name" value="(-)-GERMACRENE D SYNTHASE"/>
    <property type="match status" value="1"/>
</dbReference>
<comment type="cofactor">
    <cofactor evidence="1">
        <name>Mg(2+)</name>
        <dbReference type="ChEBI" id="CHEBI:18420"/>
    </cofactor>
</comment>
<dbReference type="CDD" id="cd00684">
    <property type="entry name" value="Terpene_cyclase_plant_C1"/>
    <property type="match status" value="1"/>
</dbReference>
<name>A0A2P6SAB1_ROSCH</name>
<proteinExistence type="inferred from homology"/>
<evidence type="ECO:0000313" key="8">
    <source>
        <dbReference type="EMBL" id="PRQ55602.1"/>
    </source>
</evidence>
<gene>
    <name evidence="8" type="ORF">RchiOBHm_Chr1g0326391</name>
</gene>
<feature type="domain" description="Terpene synthase N-terminal" evidence="6">
    <location>
        <begin position="33"/>
        <end position="204"/>
    </location>
</feature>
<evidence type="ECO:0000256" key="1">
    <source>
        <dbReference type="ARBA" id="ARBA00001946"/>
    </source>
</evidence>
<dbReference type="InterPro" id="IPR050148">
    <property type="entry name" value="Terpene_synthase-like"/>
</dbReference>
<dbReference type="FunFam" id="1.10.600.10:FF:000007">
    <property type="entry name" value="Isoprene synthase, chloroplastic"/>
    <property type="match status" value="1"/>
</dbReference>
<dbReference type="FunFam" id="1.50.10.130:FF:000001">
    <property type="entry name" value="Isoprene synthase, chloroplastic"/>
    <property type="match status" value="1"/>
</dbReference>
<comment type="similarity">
    <text evidence="5">Belongs to the terpene synthase family. Tpsb subfamily.</text>
</comment>
<feature type="domain" description="Terpene synthase metal-binding" evidence="7">
    <location>
        <begin position="261"/>
        <end position="499"/>
    </location>
</feature>
<evidence type="ECO:0000256" key="3">
    <source>
        <dbReference type="ARBA" id="ARBA00022842"/>
    </source>
</evidence>
<dbReference type="EC" id="4.2.3.-" evidence="8"/>
<dbReference type="SFLD" id="SFLDS00005">
    <property type="entry name" value="Isoprenoid_Synthase_Type_I"/>
    <property type="match status" value="1"/>
</dbReference>
<evidence type="ECO:0000259" key="7">
    <source>
        <dbReference type="Pfam" id="PF03936"/>
    </source>
</evidence>